<reference evidence="11 12" key="1">
    <citation type="submission" date="2020-05" db="EMBL/GenBank/DDBJ databases">
        <title>Vigna angularis (adzuki bean) Var. LongXiaoDou No. 4 denovo assembly.</title>
        <authorList>
            <person name="Xiang H."/>
        </authorList>
    </citation>
    <scope>NUCLEOTIDE SEQUENCE [LARGE SCALE GENOMIC DNA]</scope>
    <source>
        <tissue evidence="11">Leaf</tissue>
    </source>
</reference>
<evidence type="ECO:0000256" key="6">
    <source>
        <dbReference type="ARBA" id="ARBA00023136"/>
    </source>
</evidence>
<evidence type="ECO:0000256" key="3">
    <source>
        <dbReference type="ARBA" id="ARBA00022692"/>
    </source>
</evidence>
<comment type="subcellular location">
    <subcellularLocation>
        <location evidence="1">Endoplasmic reticulum membrane</location>
        <topology evidence="1">Multi-pass membrane protein</topology>
    </subcellularLocation>
</comment>
<evidence type="ECO:0000313" key="11">
    <source>
        <dbReference type="EMBL" id="KAG2381164.1"/>
    </source>
</evidence>
<feature type="transmembrane region" description="Helical" evidence="10">
    <location>
        <begin position="206"/>
        <end position="227"/>
    </location>
</feature>
<dbReference type="InterPro" id="IPR045033">
    <property type="entry name" value="PILS1/3/4/5/7"/>
</dbReference>
<feature type="transmembrane region" description="Helical" evidence="10">
    <location>
        <begin position="356"/>
        <end position="376"/>
    </location>
</feature>
<organism evidence="11 12">
    <name type="scientific">Phaseolus angularis</name>
    <name type="common">Azuki bean</name>
    <name type="synonym">Vigna angularis</name>
    <dbReference type="NCBI Taxonomy" id="3914"/>
    <lineage>
        <taxon>Eukaryota</taxon>
        <taxon>Viridiplantae</taxon>
        <taxon>Streptophyta</taxon>
        <taxon>Embryophyta</taxon>
        <taxon>Tracheophyta</taxon>
        <taxon>Spermatophyta</taxon>
        <taxon>Magnoliopsida</taxon>
        <taxon>eudicotyledons</taxon>
        <taxon>Gunneridae</taxon>
        <taxon>Pentapetalae</taxon>
        <taxon>rosids</taxon>
        <taxon>fabids</taxon>
        <taxon>Fabales</taxon>
        <taxon>Fabaceae</taxon>
        <taxon>Papilionoideae</taxon>
        <taxon>50 kb inversion clade</taxon>
        <taxon>NPAAA clade</taxon>
        <taxon>indigoferoid/millettioid clade</taxon>
        <taxon>Phaseoleae</taxon>
        <taxon>Vigna</taxon>
    </lineage>
</organism>
<dbReference type="AlphaFoldDB" id="A0A8T0JSS6"/>
<accession>A0A8T0JSS6</accession>
<protein>
    <submittedName>
        <fullName evidence="11">Protein PIN-LIKES 1</fullName>
    </submittedName>
</protein>
<dbReference type="PANTHER" id="PTHR31651">
    <property type="match status" value="1"/>
</dbReference>
<evidence type="ECO:0000313" key="12">
    <source>
        <dbReference type="Proteomes" id="UP000743370"/>
    </source>
</evidence>
<dbReference type="GO" id="GO:0005789">
    <property type="term" value="C:endoplasmic reticulum membrane"/>
    <property type="evidence" value="ECO:0007669"/>
    <property type="project" value="UniProtKB-SubCell"/>
</dbReference>
<dbReference type="Pfam" id="PF03547">
    <property type="entry name" value="Mem_trans"/>
    <property type="match status" value="1"/>
</dbReference>
<keyword evidence="7" id="KW-0927">Auxin signaling pathway</keyword>
<dbReference type="InterPro" id="IPR004776">
    <property type="entry name" value="Mem_transp_PIN-like"/>
</dbReference>
<feature type="transmembrane region" description="Helical" evidence="10">
    <location>
        <begin position="129"/>
        <end position="153"/>
    </location>
</feature>
<evidence type="ECO:0000256" key="10">
    <source>
        <dbReference type="SAM" id="Phobius"/>
    </source>
</evidence>
<dbReference type="OrthoDB" id="191139at2759"/>
<evidence type="ECO:0000256" key="7">
    <source>
        <dbReference type="ARBA" id="ARBA00023294"/>
    </source>
</evidence>
<evidence type="ECO:0000256" key="4">
    <source>
        <dbReference type="ARBA" id="ARBA00022824"/>
    </source>
</evidence>
<keyword evidence="2" id="KW-0813">Transport</keyword>
<dbReference type="PANTHER" id="PTHR31651:SF44">
    <property type="entry name" value="AUXIN EFFLUX CARRIER FAMILY PROTEIN"/>
    <property type="match status" value="1"/>
</dbReference>
<keyword evidence="5 10" id="KW-1133">Transmembrane helix</keyword>
<sequence length="480" mass="52505">MHDDDDDELVNDDEYCICVWRDSMDLFERFYSGVSLVYACGNLDVEGYHVALITIQAQKMYFFKLFSVALASIMKLLLITVLGALLAHDRFDILRENARKHVNAMVYFVFTPALIYSSMSNTLTLNSVIMLWFMPLSILGTYIAGTFLGWLLIKIVRVPPHLHGLVLGCCAAGNLASLPLTVVPAICKQKNNPFGDEAICHRNGLAYASLSMAVGYTYAWSFTFNVVRIYSPMISDAAKVDESSANSKFESTTDPENLLKSSCGALIMDADIAKPNGGMKPSEFECKVPNGQTKVPEKPKFIKQLKLLVEKIKNMKILIAPSTMAAIMGVTIGIVPQLRKILVGDKALLNVVQDTLTMLGDASVPAMVLLLGANLLKGLKGIGKQVPLIVGIIVVKFVALPAIGVGIVKSAIHFNLIHHDPLYQFVLLLQYALPPAIVVSTITQMFGVGEGECSAIMLATYACSAILLTLWCTLFMWLVI</sequence>
<feature type="transmembrane region" description="Helical" evidence="10">
    <location>
        <begin position="317"/>
        <end position="336"/>
    </location>
</feature>
<name>A0A8T0JSS6_PHAAN</name>
<dbReference type="GO" id="GO:0009734">
    <property type="term" value="P:auxin-activated signaling pathway"/>
    <property type="evidence" value="ECO:0007669"/>
    <property type="project" value="UniProtKB-KW"/>
</dbReference>
<feature type="transmembrane region" description="Helical" evidence="10">
    <location>
        <begin position="455"/>
        <end position="479"/>
    </location>
</feature>
<evidence type="ECO:0000256" key="5">
    <source>
        <dbReference type="ARBA" id="ARBA00022989"/>
    </source>
</evidence>
<dbReference type="Proteomes" id="UP000743370">
    <property type="component" value="Unassembled WGS sequence"/>
</dbReference>
<feature type="transmembrane region" description="Helical" evidence="10">
    <location>
        <begin position="65"/>
        <end position="88"/>
    </location>
</feature>
<feature type="transmembrane region" description="Helical" evidence="10">
    <location>
        <begin position="165"/>
        <end position="186"/>
    </location>
</feature>
<keyword evidence="3 10" id="KW-0812">Transmembrane</keyword>
<dbReference type="KEGG" id="var:108346805"/>
<evidence type="ECO:0000256" key="1">
    <source>
        <dbReference type="ARBA" id="ARBA00004477"/>
    </source>
</evidence>
<feature type="transmembrane region" description="Helical" evidence="10">
    <location>
        <begin position="100"/>
        <end position="117"/>
    </location>
</feature>
<keyword evidence="6 10" id="KW-0472">Membrane</keyword>
<evidence type="ECO:0000256" key="8">
    <source>
        <dbReference type="ARBA" id="ARBA00025100"/>
    </source>
</evidence>
<comment type="similarity">
    <text evidence="9">Belongs to the auxin efflux carrier (TC 2.A.69.2) family.</text>
</comment>
<feature type="transmembrane region" description="Helical" evidence="10">
    <location>
        <begin position="428"/>
        <end position="448"/>
    </location>
</feature>
<evidence type="ECO:0000256" key="9">
    <source>
        <dbReference type="ARBA" id="ARBA00025752"/>
    </source>
</evidence>
<dbReference type="GO" id="GO:0080162">
    <property type="term" value="P:endoplasmic reticulum to cytosol auxin transport"/>
    <property type="evidence" value="ECO:0007669"/>
    <property type="project" value="InterPro"/>
</dbReference>
<feature type="transmembrane region" description="Helical" evidence="10">
    <location>
        <begin position="388"/>
        <end position="408"/>
    </location>
</feature>
<proteinExistence type="inferred from homology"/>
<comment type="caution">
    <text evidence="11">The sequence shown here is derived from an EMBL/GenBank/DDBJ whole genome shotgun (WGS) entry which is preliminary data.</text>
</comment>
<evidence type="ECO:0000256" key="2">
    <source>
        <dbReference type="ARBA" id="ARBA00022448"/>
    </source>
</evidence>
<gene>
    <name evidence="11" type="ORF">HKW66_Vig0254810</name>
</gene>
<dbReference type="EMBL" id="JABFOF010000009">
    <property type="protein sequence ID" value="KAG2381164.1"/>
    <property type="molecule type" value="Genomic_DNA"/>
</dbReference>
<keyword evidence="4" id="KW-0256">Endoplasmic reticulum</keyword>
<comment type="function">
    <text evidence="8">Involved in cellular auxin homeostasis by regulating auxin metabolism. Regulates intracellular auxin accumulation at the endoplasmic reticulum and thus auxin availability for nuclear auxin signaling.</text>
</comment>